<evidence type="ECO:0000256" key="1">
    <source>
        <dbReference type="SAM" id="SignalP"/>
    </source>
</evidence>
<dbReference type="RefSeq" id="WP_048512937.1">
    <property type="nucleotide sequence ID" value="NZ_FUXD01000009.1"/>
</dbReference>
<dbReference type="AlphaFoldDB" id="A0A0J6ZRY6"/>
<keyword evidence="1" id="KW-0732">Signal</keyword>
<dbReference type="PATRIC" id="fig|1122219.3.peg.202"/>
<accession>A0A0J6ZRY6</accession>
<keyword evidence="3" id="KW-1185">Reference proteome</keyword>
<gene>
    <name evidence="2" type="ORF">AB840_00880</name>
</gene>
<feature type="signal peptide" evidence="1">
    <location>
        <begin position="1"/>
        <end position="25"/>
    </location>
</feature>
<protein>
    <submittedName>
        <fullName evidence="2">Uncharacterized protein</fullName>
    </submittedName>
</protein>
<sequence>MKKQLVIGAVIASLAGLGGTAATQAFDFGSILKVGGVTVLVNQYGDQINTFLNNLLMKNGVGTDYATKVVPVLSVGTGKYIGAVQVVGPTEQVEKVKAVGQLEGGFNNIARAKALIPLATTDVTNLSRVQGVGVSAIIDLKF</sequence>
<name>A0A0J6ZRY6_9FIRM</name>
<organism evidence="2 3">
    <name type="scientific">Megasphaera cerevisiae DSM 20462</name>
    <dbReference type="NCBI Taxonomy" id="1122219"/>
    <lineage>
        <taxon>Bacteria</taxon>
        <taxon>Bacillati</taxon>
        <taxon>Bacillota</taxon>
        <taxon>Negativicutes</taxon>
        <taxon>Veillonellales</taxon>
        <taxon>Veillonellaceae</taxon>
        <taxon>Megasphaera</taxon>
    </lineage>
</organism>
<feature type="chain" id="PRO_5039726722" evidence="1">
    <location>
        <begin position="26"/>
        <end position="142"/>
    </location>
</feature>
<comment type="caution">
    <text evidence="2">The sequence shown here is derived from an EMBL/GenBank/DDBJ whole genome shotgun (WGS) entry which is preliminary data.</text>
</comment>
<dbReference type="EMBL" id="LEKT01000002">
    <property type="protein sequence ID" value="KMO87716.1"/>
    <property type="molecule type" value="Genomic_DNA"/>
</dbReference>
<proteinExistence type="predicted"/>
<dbReference type="InParanoid" id="A0A0J6ZRY6"/>
<evidence type="ECO:0000313" key="2">
    <source>
        <dbReference type="EMBL" id="KMO87716.1"/>
    </source>
</evidence>
<evidence type="ECO:0000313" key="3">
    <source>
        <dbReference type="Proteomes" id="UP000036503"/>
    </source>
</evidence>
<reference evidence="2 3" key="1">
    <citation type="submission" date="2015-06" db="EMBL/GenBank/DDBJ databases">
        <title>Draft genome sequence of beer spoilage bacterium Megasphaera cerevisiae type strain 20462.</title>
        <authorList>
            <person name="Kutumbaka K."/>
            <person name="Pasmowitz J."/>
            <person name="Mategko J."/>
            <person name="Reyes D."/>
            <person name="Friedrich A."/>
            <person name="Han S."/>
            <person name="Martens-Habbena W."/>
            <person name="Neal-McKinney J."/>
            <person name="Janagama H.K."/>
            <person name="Nadala C."/>
            <person name="Samadpour M."/>
        </authorList>
    </citation>
    <scope>NUCLEOTIDE SEQUENCE [LARGE SCALE GENOMIC DNA]</scope>
    <source>
        <strain evidence="2 3">DSM 20462</strain>
    </source>
</reference>
<dbReference type="OrthoDB" id="1631671at2"/>
<dbReference type="STRING" id="39029.BSR42_08155"/>
<dbReference type="Proteomes" id="UP000036503">
    <property type="component" value="Unassembled WGS sequence"/>
</dbReference>